<dbReference type="Proteomes" id="UP000504635">
    <property type="component" value="Unplaced"/>
</dbReference>
<gene>
    <name evidence="3" type="primary">LOC115889514</name>
</gene>
<dbReference type="OrthoDB" id="7440550at2759"/>
<dbReference type="Pfam" id="PF21789">
    <property type="entry name" value="TNP-like_RNaseH_C"/>
    <property type="match status" value="1"/>
</dbReference>
<dbReference type="InterPro" id="IPR007110">
    <property type="entry name" value="Ig-like_dom"/>
</dbReference>
<dbReference type="GeneID" id="115889514"/>
<protein>
    <submittedName>
        <fullName evidence="3">Uncharacterized protein LOC115889514</fullName>
    </submittedName>
</protein>
<sequence length="540" mass="61823">MKSDVVVNSIKEVVLACQHAGLKVWALICDQGTPNVAAINKMYKYTAEEYIRNGEENRLFGVKIGEQEVIPLYDPPHLLKCIRNNFFMYQVSFKWRNSGTEVANWDHLRKLFEIENQEDDEYRCCKKLTRDHIENTKKMKVSMAAQIFSNNVASVMKRMATRGNVVADLNYLPQGAVSTAEFLLFMDYVFDSVNGSYVSIKKGKTLKCAITKSTGHKTFWAEAIKVFSSMEFSSGSKTHIVPPSIKNWMHTLKAFSYLWYKCEKENIAFLCPRNLNQDPLENFFGSVRSHGVRNISPNATSFVNSLKSLVINNFLASHSRSANCQNDNLKGLDDLKHMLTSLEPVIEVDVSFPNVIVPEYQPAHNSLLKRGKLTYVAGFVAKKVLKRIGICKQCRQDLVGDDRSRAECFIVDARAYSAKALLAPSTNFNEFFQKCIFIMSNILPQICHSQNITTLIKKILNELCKEKIFCCNKHDVKKLICDYISVFHLNVWIKNVNAILKGKQVINKSSIDRLKIYASKKFEKHRNYCSRVRRMKNIQH</sequence>
<proteinExistence type="predicted"/>
<dbReference type="InterPro" id="IPR048367">
    <property type="entry name" value="TNP-like_RNaseH_C"/>
</dbReference>
<keyword evidence="2" id="KW-1185">Reference proteome</keyword>
<evidence type="ECO:0000313" key="2">
    <source>
        <dbReference type="Proteomes" id="UP000504635"/>
    </source>
</evidence>
<dbReference type="AlphaFoldDB" id="A0A6J2YRI6"/>
<evidence type="ECO:0000259" key="1">
    <source>
        <dbReference type="PROSITE" id="PS50835"/>
    </source>
</evidence>
<dbReference type="PROSITE" id="PS50835">
    <property type="entry name" value="IG_LIKE"/>
    <property type="match status" value="1"/>
</dbReference>
<dbReference type="RefSeq" id="XP_030765395.1">
    <property type="nucleotide sequence ID" value="XM_030909535.1"/>
</dbReference>
<name>A0A6J2YRI6_SITOR</name>
<accession>A0A6J2YRI6</accession>
<dbReference type="Pfam" id="PF21788">
    <property type="entry name" value="TNP-like_GBD"/>
    <property type="match status" value="1"/>
</dbReference>
<dbReference type="KEGG" id="soy:115889514"/>
<dbReference type="InterPro" id="IPR048366">
    <property type="entry name" value="TNP-like_GBD"/>
</dbReference>
<dbReference type="InParanoid" id="A0A6J2YRI6"/>
<reference evidence="3" key="1">
    <citation type="submission" date="2025-08" db="UniProtKB">
        <authorList>
            <consortium name="RefSeq"/>
        </authorList>
    </citation>
    <scope>IDENTIFICATION</scope>
    <source>
        <tissue evidence="3">Gonads</tissue>
    </source>
</reference>
<organism evidence="2 3">
    <name type="scientific">Sitophilus oryzae</name>
    <name type="common">Rice weevil</name>
    <name type="synonym">Curculio oryzae</name>
    <dbReference type="NCBI Taxonomy" id="7048"/>
    <lineage>
        <taxon>Eukaryota</taxon>
        <taxon>Metazoa</taxon>
        <taxon>Ecdysozoa</taxon>
        <taxon>Arthropoda</taxon>
        <taxon>Hexapoda</taxon>
        <taxon>Insecta</taxon>
        <taxon>Pterygota</taxon>
        <taxon>Neoptera</taxon>
        <taxon>Endopterygota</taxon>
        <taxon>Coleoptera</taxon>
        <taxon>Polyphaga</taxon>
        <taxon>Cucujiformia</taxon>
        <taxon>Curculionidae</taxon>
        <taxon>Dryophthorinae</taxon>
        <taxon>Sitophilus</taxon>
    </lineage>
</organism>
<feature type="domain" description="Ig-like" evidence="1">
    <location>
        <begin position="34"/>
        <end position="124"/>
    </location>
</feature>
<evidence type="ECO:0000313" key="3">
    <source>
        <dbReference type="RefSeq" id="XP_030765395.1"/>
    </source>
</evidence>